<dbReference type="PANTHER" id="PTHR30250:SF11">
    <property type="entry name" value="O-ANTIGEN TRANSPORTER-RELATED"/>
    <property type="match status" value="1"/>
</dbReference>
<dbReference type="Proteomes" id="UP000308181">
    <property type="component" value="Unassembled WGS sequence"/>
</dbReference>
<sequence>MFKKIIFSFQSNFIVAVLALVLTLLTAKFLGAYGRGYLSIIATYIAFIQLITGILGPGTLAFLMRVHKFSELFLLSFLWSLVISIFSTFLLNTIGLINQQVTLIFFLNCFLLSIFSLNLRGLINKSNLNWYNILIVLQPLVILACLSYSGLNNFTALDFLYFQNLSYLLVILISILVLRDEIFVKINFSELIKLTRSAFKIGGINQLSNLTQLFNYRLSFFFLEKWSGLNAVGIFSIILSIANVIWLFAITAGTLIGDEISKVATSTDKGLKLINRYLKISVGVSLIFLFAAFILPSSFYIYLLNNDFSRIKFYLVTFSPGILIFSIAKVLAYYFSNIGKVRINLISSFGGIVPTFLGFFLVKYYAINGVIISTSFSFLISTYILIYFYIKENKKY</sequence>
<evidence type="ECO:0000256" key="4">
    <source>
        <dbReference type="ARBA" id="ARBA00022989"/>
    </source>
</evidence>
<protein>
    <recommendedName>
        <fullName evidence="9">Polysaccharide biosynthesis protein C-terminal domain-containing protein</fullName>
    </recommendedName>
</protein>
<keyword evidence="5 6" id="KW-0472">Membrane</keyword>
<accession>A0A4U1BX99</accession>
<feature type="transmembrane region" description="Helical" evidence="6">
    <location>
        <begin position="72"/>
        <end position="97"/>
    </location>
</feature>
<feature type="transmembrane region" description="Helical" evidence="6">
    <location>
        <begin position="277"/>
        <end position="301"/>
    </location>
</feature>
<gene>
    <name evidence="7" type="ORF">FA046_15470</name>
</gene>
<keyword evidence="4 6" id="KW-1133">Transmembrane helix</keyword>
<feature type="transmembrane region" description="Helical" evidence="6">
    <location>
        <begin position="37"/>
        <end position="60"/>
    </location>
</feature>
<evidence type="ECO:0000256" key="5">
    <source>
        <dbReference type="ARBA" id="ARBA00023136"/>
    </source>
</evidence>
<proteinExistence type="predicted"/>
<evidence type="ECO:0000256" key="3">
    <source>
        <dbReference type="ARBA" id="ARBA00022692"/>
    </source>
</evidence>
<feature type="transmembrane region" description="Helical" evidence="6">
    <location>
        <begin position="370"/>
        <end position="390"/>
    </location>
</feature>
<feature type="transmembrane region" description="Helical" evidence="6">
    <location>
        <begin position="343"/>
        <end position="364"/>
    </location>
</feature>
<dbReference type="InterPro" id="IPR050833">
    <property type="entry name" value="Poly_Biosynth_Transport"/>
</dbReference>
<keyword evidence="8" id="KW-1185">Reference proteome</keyword>
<dbReference type="AlphaFoldDB" id="A0A4U1BX99"/>
<keyword evidence="2" id="KW-1003">Cell membrane</keyword>
<feature type="transmembrane region" description="Helical" evidence="6">
    <location>
        <begin position="161"/>
        <end position="178"/>
    </location>
</feature>
<evidence type="ECO:0000256" key="1">
    <source>
        <dbReference type="ARBA" id="ARBA00004651"/>
    </source>
</evidence>
<evidence type="ECO:0000313" key="7">
    <source>
        <dbReference type="EMBL" id="TKB96063.1"/>
    </source>
</evidence>
<dbReference type="EMBL" id="SWBP01000006">
    <property type="protein sequence ID" value="TKB96063.1"/>
    <property type="molecule type" value="Genomic_DNA"/>
</dbReference>
<dbReference type="OrthoDB" id="1098554at2"/>
<feature type="transmembrane region" description="Helical" evidence="6">
    <location>
        <begin position="130"/>
        <end position="149"/>
    </location>
</feature>
<feature type="transmembrane region" description="Helical" evidence="6">
    <location>
        <begin position="313"/>
        <end position="336"/>
    </location>
</feature>
<dbReference type="RefSeq" id="WP_136827438.1">
    <property type="nucleotide sequence ID" value="NZ_SWBP01000006.1"/>
</dbReference>
<dbReference type="GO" id="GO:0005886">
    <property type="term" value="C:plasma membrane"/>
    <property type="evidence" value="ECO:0007669"/>
    <property type="project" value="UniProtKB-SubCell"/>
</dbReference>
<evidence type="ECO:0000313" key="8">
    <source>
        <dbReference type="Proteomes" id="UP000308181"/>
    </source>
</evidence>
<feature type="transmembrane region" description="Helical" evidence="6">
    <location>
        <begin position="234"/>
        <end position="256"/>
    </location>
</feature>
<feature type="transmembrane region" description="Helical" evidence="6">
    <location>
        <begin position="103"/>
        <end position="123"/>
    </location>
</feature>
<evidence type="ECO:0008006" key="9">
    <source>
        <dbReference type="Google" id="ProtNLM"/>
    </source>
</evidence>
<keyword evidence="3 6" id="KW-0812">Transmembrane</keyword>
<reference evidence="7 8" key="1">
    <citation type="submission" date="2019-04" db="EMBL/GenBank/DDBJ databases">
        <title>Pedobacter sp. AR-3-17 sp. nov., isolated from Arctic soil.</title>
        <authorList>
            <person name="Dahal R.H."/>
            <person name="Kim D.-U."/>
        </authorList>
    </citation>
    <scope>NUCLEOTIDE SEQUENCE [LARGE SCALE GENOMIC DNA]</scope>
    <source>
        <strain evidence="7 8">AR-3-17</strain>
    </source>
</reference>
<dbReference type="PANTHER" id="PTHR30250">
    <property type="entry name" value="PST FAMILY PREDICTED COLANIC ACID TRANSPORTER"/>
    <property type="match status" value="1"/>
</dbReference>
<evidence type="ECO:0000256" key="2">
    <source>
        <dbReference type="ARBA" id="ARBA00022475"/>
    </source>
</evidence>
<feature type="transmembrane region" description="Helical" evidence="6">
    <location>
        <begin position="12"/>
        <end position="31"/>
    </location>
</feature>
<organism evidence="7 8">
    <name type="scientific">Pedobacter cryophilus</name>
    <dbReference type="NCBI Taxonomy" id="2571271"/>
    <lineage>
        <taxon>Bacteria</taxon>
        <taxon>Pseudomonadati</taxon>
        <taxon>Bacteroidota</taxon>
        <taxon>Sphingobacteriia</taxon>
        <taxon>Sphingobacteriales</taxon>
        <taxon>Sphingobacteriaceae</taxon>
        <taxon>Pedobacter</taxon>
    </lineage>
</organism>
<name>A0A4U1BX99_9SPHI</name>
<evidence type="ECO:0000256" key="6">
    <source>
        <dbReference type="SAM" id="Phobius"/>
    </source>
</evidence>
<comment type="subcellular location">
    <subcellularLocation>
        <location evidence="1">Cell membrane</location>
        <topology evidence="1">Multi-pass membrane protein</topology>
    </subcellularLocation>
</comment>
<comment type="caution">
    <text evidence="7">The sequence shown here is derived from an EMBL/GenBank/DDBJ whole genome shotgun (WGS) entry which is preliminary data.</text>
</comment>